<evidence type="ECO:0000313" key="1">
    <source>
        <dbReference type="EMBL" id="KER25456.1"/>
    </source>
</evidence>
<reference evidence="1 2" key="1">
    <citation type="submission" date="2013-11" db="EMBL/GenBank/DDBJ databases">
        <title>Opisthorchis viverrini - life in the bile duct.</title>
        <authorList>
            <person name="Young N.D."/>
            <person name="Nagarajan N."/>
            <person name="Lin S.J."/>
            <person name="Korhonen P.K."/>
            <person name="Jex A.R."/>
            <person name="Hall R.S."/>
            <person name="Safavi-Hemami H."/>
            <person name="Kaewkong W."/>
            <person name="Bertrand D."/>
            <person name="Gao S."/>
            <person name="Seet Q."/>
            <person name="Wongkham S."/>
            <person name="Teh B.T."/>
            <person name="Wongkham C."/>
            <person name="Intapan P.M."/>
            <person name="Maleewong W."/>
            <person name="Yang X."/>
            <person name="Hu M."/>
            <person name="Wang Z."/>
            <person name="Hofmann A."/>
            <person name="Sternberg P.W."/>
            <person name="Tan P."/>
            <person name="Wang J."/>
            <person name="Gasser R.B."/>
        </authorList>
    </citation>
    <scope>NUCLEOTIDE SEQUENCE [LARGE SCALE GENOMIC DNA]</scope>
</reference>
<proteinExistence type="predicted"/>
<evidence type="ECO:0000313" key="2">
    <source>
        <dbReference type="Proteomes" id="UP000054324"/>
    </source>
</evidence>
<dbReference type="CTD" id="20321258"/>
<dbReference type="RefSeq" id="XP_009170781.1">
    <property type="nucleotide sequence ID" value="XM_009172517.1"/>
</dbReference>
<dbReference type="GeneID" id="20321258"/>
<dbReference type="Proteomes" id="UP000054324">
    <property type="component" value="Unassembled WGS sequence"/>
</dbReference>
<dbReference type="KEGG" id="ovi:T265_07079"/>
<dbReference type="AlphaFoldDB" id="A0A074ZDU5"/>
<sequence length="69" mass="8155">MYTPEKYELPGASILVTDLQRTRITPQELPSINCTDKFRRPVVITVKLTVFRLNERHFKPRQLSLQWSP</sequence>
<accession>A0A074ZDU5</accession>
<protein>
    <submittedName>
        <fullName evidence="1">Uncharacterized protein</fullName>
    </submittedName>
</protein>
<keyword evidence="2" id="KW-1185">Reference proteome</keyword>
<gene>
    <name evidence="1" type="ORF">T265_07079</name>
</gene>
<dbReference type="EMBL" id="KL596776">
    <property type="protein sequence ID" value="KER25456.1"/>
    <property type="molecule type" value="Genomic_DNA"/>
</dbReference>
<organism evidence="1 2">
    <name type="scientific">Opisthorchis viverrini</name>
    <name type="common">Southeast Asian liver fluke</name>
    <dbReference type="NCBI Taxonomy" id="6198"/>
    <lineage>
        <taxon>Eukaryota</taxon>
        <taxon>Metazoa</taxon>
        <taxon>Spiralia</taxon>
        <taxon>Lophotrochozoa</taxon>
        <taxon>Platyhelminthes</taxon>
        <taxon>Trematoda</taxon>
        <taxon>Digenea</taxon>
        <taxon>Opisthorchiida</taxon>
        <taxon>Opisthorchiata</taxon>
        <taxon>Opisthorchiidae</taxon>
        <taxon>Opisthorchis</taxon>
    </lineage>
</organism>
<name>A0A074ZDU5_OPIVI</name>